<dbReference type="FunFam" id="3.90.640.10:FF:000010">
    <property type="entry name" value="heat shock 70 kDa protein 14"/>
    <property type="match status" value="1"/>
</dbReference>
<dbReference type="GO" id="GO:0140662">
    <property type="term" value="F:ATP-dependent protein folding chaperone"/>
    <property type="evidence" value="ECO:0007669"/>
    <property type="project" value="InterPro"/>
</dbReference>
<evidence type="ECO:0000256" key="4">
    <source>
        <dbReference type="RuleBase" id="RU003322"/>
    </source>
</evidence>
<dbReference type="GO" id="GO:0005524">
    <property type="term" value="F:ATP binding"/>
    <property type="evidence" value="ECO:0007669"/>
    <property type="project" value="UniProtKB-KW"/>
</dbReference>
<dbReference type="GO" id="GO:0051083">
    <property type="term" value="P:'de novo' cotranslational protein folding"/>
    <property type="evidence" value="ECO:0007669"/>
    <property type="project" value="EnsemblFungi"/>
</dbReference>
<dbReference type="Gene3D" id="2.60.34.10">
    <property type="entry name" value="Substrate Binding Domain Of DNAk, Chain A, domain 1"/>
    <property type="match status" value="1"/>
</dbReference>
<dbReference type="InParanoid" id="G8ZV90"/>
<evidence type="ECO:0000256" key="2">
    <source>
        <dbReference type="ARBA" id="ARBA00022741"/>
    </source>
</evidence>
<evidence type="ECO:0000313" key="6">
    <source>
        <dbReference type="EMBL" id="CCE92534.1"/>
    </source>
</evidence>
<feature type="region of interest" description="Disordered" evidence="5">
    <location>
        <begin position="458"/>
        <end position="487"/>
    </location>
</feature>
<dbReference type="Gene3D" id="3.30.30.30">
    <property type="match status" value="1"/>
</dbReference>
<dbReference type="GO" id="GO:0051082">
    <property type="term" value="F:unfolded protein binding"/>
    <property type="evidence" value="ECO:0007669"/>
    <property type="project" value="EnsemblFungi"/>
</dbReference>
<comment type="similarity">
    <text evidence="1 4">Belongs to the heat shock protein 70 family.</text>
</comment>
<dbReference type="GO" id="GO:0006364">
    <property type="term" value="P:rRNA processing"/>
    <property type="evidence" value="ECO:0007669"/>
    <property type="project" value="EnsemblFungi"/>
</dbReference>
<dbReference type="InterPro" id="IPR013126">
    <property type="entry name" value="Hsp_70_fam"/>
</dbReference>
<dbReference type="SUPFAM" id="SSF100920">
    <property type="entry name" value="Heat shock protein 70kD (HSP70), peptide-binding domain"/>
    <property type="match status" value="1"/>
</dbReference>
<dbReference type="KEGG" id="tdl:TDEL_0E02910"/>
<dbReference type="EMBL" id="HE616746">
    <property type="protein sequence ID" value="CCE92534.1"/>
    <property type="molecule type" value="Genomic_DNA"/>
</dbReference>
<evidence type="ECO:0000313" key="7">
    <source>
        <dbReference type="Proteomes" id="UP000005627"/>
    </source>
</evidence>
<keyword evidence="7" id="KW-1185">Reference proteome</keyword>
<feature type="compositionally biased region" description="Basic and acidic residues" evidence="5">
    <location>
        <begin position="458"/>
        <end position="471"/>
    </location>
</feature>
<dbReference type="PRINTS" id="PR00301">
    <property type="entry name" value="HEATSHOCK70"/>
</dbReference>
<gene>
    <name evidence="6" type="primary">TDEL0E02910</name>
    <name evidence="6" type="ORF">TDEL_0E02910</name>
</gene>
<name>G8ZV90_TORDE</name>
<dbReference type="RefSeq" id="XP_003681745.1">
    <property type="nucleotide sequence ID" value="XM_003681697.1"/>
</dbReference>
<dbReference type="GO" id="GO:0101031">
    <property type="term" value="C:protein folding chaperone complex"/>
    <property type="evidence" value="ECO:0007669"/>
    <property type="project" value="EnsemblFungi"/>
</dbReference>
<keyword evidence="2 4" id="KW-0547">Nucleotide-binding</keyword>
<dbReference type="AlphaFoldDB" id="G8ZV90"/>
<protein>
    <submittedName>
        <fullName evidence="6">Uncharacterized protein</fullName>
    </submittedName>
</protein>
<dbReference type="Gene3D" id="3.90.640.10">
    <property type="entry name" value="Actin, Chain A, domain 4"/>
    <property type="match status" value="1"/>
</dbReference>
<dbReference type="InterPro" id="IPR043129">
    <property type="entry name" value="ATPase_NBD"/>
</dbReference>
<keyword evidence="3 4" id="KW-0067">ATP-binding</keyword>
<organism evidence="6 7">
    <name type="scientific">Torulaspora delbrueckii</name>
    <name type="common">Yeast</name>
    <name type="synonym">Candida colliculosa</name>
    <dbReference type="NCBI Taxonomy" id="4950"/>
    <lineage>
        <taxon>Eukaryota</taxon>
        <taxon>Fungi</taxon>
        <taxon>Dikarya</taxon>
        <taxon>Ascomycota</taxon>
        <taxon>Saccharomycotina</taxon>
        <taxon>Saccharomycetes</taxon>
        <taxon>Saccharomycetales</taxon>
        <taxon>Saccharomycetaceae</taxon>
        <taxon>Torulaspora</taxon>
    </lineage>
</organism>
<dbReference type="GeneID" id="11503935"/>
<dbReference type="STRING" id="1076872.G8ZV90"/>
<proteinExistence type="inferred from homology"/>
<dbReference type="eggNOG" id="KOG0101">
    <property type="taxonomic scope" value="Eukaryota"/>
</dbReference>
<accession>G8ZV90</accession>
<dbReference type="CDD" id="cd10232">
    <property type="entry name" value="ASKHA_NBD_HSP70_ScSsz1p-like"/>
    <property type="match status" value="1"/>
</dbReference>
<evidence type="ECO:0000256" key="5">
    <source>
        <dbReference type="SAM" id="MobiDB-lite"/>
    </source>
</evidence>
<dbReference type="Gene3D" id="3.30.420.40">
    <property type="match status" value="2"/>
</dbReference>
<evidence type="ECO:0000256" key="1">
    <source>
        <dbReference type="ARBA" id="ARBA00007381"/>
    </source>
</evidence>
<sequence length="543" mass="58769">MSSSPIIGITFGNTTSSIAYVNPKNDVDVIANPDGERSIPSVLSYVGSDEYHGGQALQQLVRNPKNTIINFRDFIGLPFAQADVSKCAYGAPAVEVEGKVGFVISRGEDKQETITVDEVVARHLRRLKLAAEDYIGSKVSEVVITVPTSFTSEQKEALEAAAGKSGLKIVQFINEPSAALLAHAEQFPFEQDVNVVVADFGGTRSDAAVIAVRNGIFTILATKHDTNLGGDNLDNELVEYFAKDFEKKNKSNPRTNARSMAKLRTHASATKNTLSNTTSATISIDSLADGFDYHASINRMRYELVTNKVFSQLAAFIDDVIAKAELDPLDISAVLLCGGVAYSPKLTTNLEFMFPESVQILGPASKQATSQPNELSASGAALQARLASEYDASELAEALSPVVINTPHLPKAIGLVGSQGEFYPVLLAETSYPVQKKLTLKQAKGDLLIGVYEGEHHVEERTVEPTEKEAKEQDDDEEEWSDSEDDEPEIIREKLYTLSTKLMELGVKGVTNGIEVVFNINKDGLLRVSARDLKSGAVVKGEL</sequence>
<dbReference type="InterPro" id="IPR029047">
    <property type="entry name" value="HSP70_peptide-bd_sf"/>
</dbReference>
<reference evidence="6 7" key="1">
    <citation type="journal article" date="2011" name="Proc. Natl. Acad. Sci. U.S.A.">
        <title>Evolutionary erosion of yeast sex chromosomes by mating-type switching accidents.</title>
        <authorList>
            <person name="Gordon J.L."/>
            <person name="Armisen D."/>
            <person name="Proux-Wera E."/>
            <person name="Oheigeartaigh S.S."/>
            <person name="Byrne K.P."/>
            <person name="Wolfe K.H."/>
        </authorList>
    </citation>
    <scope>NUCLEOTIDE SEQUENCE [LARGE SCALE GENOMIC DNA]</scope>
    <source>
        <strain evidence="7">ATCC 10662 / CBS 1146 / NBRC 0425 / NCYC 2629 / NRRL Y-866</strain>
    </source>
</reference>
<evidence type="ECO:0000256" key="3">
    <source>
        <dbReference type="ARBA" id="ARBA00022840"/>
    </source>
</evidence>
<dbReference type="GO" id="GO:0005737">
    <property type="term" value="C:cytoplasm"/>
    <property type="evidence" value="ECO:0007669"/>
    <property type="project" value="EnsemblFungi"/>
</dbReference>
<dbReference type="FunCoup" id="G8ZV90">
    <property type="interactions" value="454"/>
</dbReference>
<feature type="compositionally biased region" description="Acidic residues" evidence="5">
    <location>
        <begin position="472"/>
        <end position="487"/>
    </location>
</feature>
<dbReference type="PANTHER" id="PTHR19375">
    <property type="entry name" value="HEAT SHOCK PROTEIN 70KDA"/>
    <property type="match status" value="1"/>
</dbReference>
<dbReference type="Pfam" id="PF00012">
    <property type="entry name" value="HSP70"/>
    <property type="match status" value="1"/>
</dbReference>
<dbReference type="Proteomes" id="UP000005627">
    <property type="component" value="Chromosome 5"/>
</dbReference>
<dbReference type="OrthoDB" id="29851at2759"/>
<dbReference type="HOGENOM" id="CLU_005965_0_3_1"/>
<dbReference type="SUPFAM" id="SSF53067">
    <property type="entry name" value="Actin-like ATPase domain"/>
    <property type="match status" value="2"/>
</dbReference>
<dbReference type="GO" id="GO:0006450">
    <property type="term" value="P:regulation of translational fidelity"/>
    <property type="evidence" value="ECO:0007669"/>
    <property type="project" value="EnsemblFungi"/>
</dbReference>
<dbReference type="GO" id="GO:0006452">
    <property type="term" value="P:translational frameshifting"/>
    <property type="evidence" value="ECO:0007669"/>
    <property type="project" value="EnsemblFungi"/>
</dbReference>
<dbReference type="GO" id="GO:0002181">
    <property type="term" value="P:cytoplasmic translation"/>
    <property type="evidence" value="ECO:0007669"/>
    <property type="project" value="EnsemblFungi"/>
</dbReference>